<evidence type="ECO:0000259" key="2">
    <source>
        <dbReference type="Pfam" id="PF14291"/>
    </source>
</evidence>
<comment type="caution">
    <text evidence="3">The sequence shown here is derived from an EMBL/GenBank/DDBJ whole genome shotgun (WGS) entry which is preliminary data.</text>
</comment>
<organism evidence="3 4">
    <name type="scientific">Saponaria officinalis</name>
    <name type="common">Common soapwort</name>
    <name type="synonym">Lychnis saponaria</name>
    <dbReference type="NCBI Taxonomy" id="3572"/>
    <lineage>
        <taxon>Eukaryota</taxon>
        <taxon>Viridiplantae</taxon>
        <taxon>Streptophyta</taxon>
        <taxon>Embryophyta</taxon>
        <taxon>Tracheophyta</taxon>
        <taxon>Spermatophyta</taxon>
        <taxon>Magnoliopsida</taxon>
        <taxon>eudicotyledons</taxon>
        <taxon>Gunneridae</taxon>
        <taxon>Pentapetalae</taxon>
        <taxon>Caryophyllales</taxon>
        <taxon>Caryophyllaceae</taxon>
        <taxon>Caryophylleae</taxon>
        <taxon>Saponaria</taxon>
    </lineage>
</organism>
<dbReference type="PANTHER" id="PTHR45749">
    <property type="match status" value="1"/>
</dbReference>
<proteinExistence type="predicted"/>
<feature type="domain" description="DUF4371" evidence="2">
    <location>
        <begin position="30"/>
        <end position="146"/>
    </location>
</feature>
<dbReference type="InterPro" id="IPR025398">
    <property type="entry name" value="DUF4371"/>
</dbReference>
<dbReference type="SUPFAM" id="SSF53098">
    <property type="entry name" value="Ribonuclease H-like"/>
    <property type="match status" value="1"/>
</dbReference>
<evidence type="ECO:0000313" key="3">
    <source>
        <dbReference type="EMBL" id="KAK9750780.1"/>
    </source>
</evidence>
<dbReference type="EMBL" id="JBDFQZ010000002">
    <property type="protein sequence ID" value="KAK9750780.1"/>
    <property type="molecule type" value="Genomic_DNA"/>
</dbReference>
<evidence type="ECO:0000259" key="1">
    <source>
        <dbReference type="Pfam" id="PF05699"/>
    </source>
</evidence>
<dbReference type="GO" id="GO:0046983">
    <property type="term" value="F:protein dimerization activity"/>
    <property type="evidence" value="ECO:0007669"/>
    <property type="project" value="InterPro"/>
</dbReference>
<dbReference type="Proteomes" id="UP001443914">
    <property type="component" value="Unassembled WGS sequence"/>
</dbReference>
<keyword evidence="4" id="KW-1185">Reference proteome</keyword>
<dbReference type="InterPro" id="IPR008906">
    <property type="entry name" value="HATC_C_dom"/>
</dbReference>
<reference evidence="3" key="1">
    <citation type="submission" date="2024-03" db="EMBL/GenBank/DDBJ databases">
        <title>WGS assembly of Saponaria officinalis var. Norfolk2.</title>
        <authorList>
            <person name="Jenkins J."/>
            <person name="Shu S."/>
            <person name="Grimwood J."/>
            <person name="Barry K."/>
            <person name="Goodstein D."/>
            <person name="Schmutz J."/>
            <person name="Leebens-Mack J."/>
            <person name="Osbourn A."/>
        </authorList>
    </citation>
    <scope>NUCLEOTIDE SEQUENCE [LARGE SCALE GENOMIC DNA]</scope>
    <source>
        <strain evidence="3">JIC</strain>
    </source>
</reference>
<evidence type="ECO:0000313" key="4">
    <source>
        <dbReference type="Proteomes" id="UP001443914"/>
    </source>
</evidence>
<sequence>MGLVEMIAEFDPIVQEHVRRITNDEIHFHYLGPSIQNELILLLASRIKTEIIRKINEAKYFSVILDCTPDTCHQEQMSMILRYVDVSSEFSSIEESFLGFLNVDDTTGQGLFDVLQGELNNLGLNIDDVRGQGYDNGSNMKGKHQGVQKKLLDINPRAFYMPCGCHSLNLALCDMANTCGKARDFFGIIQRIYTIFANSTKRWHILKNNVKGLTFKSLSVTRWESRIDSVKAIRFQVGDIREALFEVAEKDNDSKIRSEAKSLAMNELGDFEFLVSIVIWFEMLYHVNLVSKNLQSREMVIDVAIEEIKGLITFFEIYRESGFVDAIEEAKKIAQEINISPIFPQSRKIRRKRQFDENRDDLSEVSNQSSEEMFRVNYFLYIVDQAISSLKLRFEQYKDFENIFGFLFTSKKINLLDDERLKLSCTCLEGALKKGEHFDIDGNELYMELKFLRGFLPEETMGPVDLLKFLKRFNCFHNTLIAYRIMLTTPVTVASAEISFSKLKLLKSYLRSTMSQERLIGLALIAIENGILEQMDYKDVIDELASKTARRTTLFK</sequence>
<gene>
    <name evidence="3" type="ORF">RND81_02G221600</name>
</gene>
<dbReference type="PANTHER" id="PTHR45749:SF35">
    <property type="entry name" value="AC-LIKE TRANSPOSASE-RELATED"/>
    <property type="match status" value="1"/>
</dbReference>
<evidence type="ECO:0008006" key="5">
    <source>
        <dbReference type="Google" id="ProtNLM"/>
    </source>
</evidence>
<accession>A0AAW1MVI3</accession>
<protein>
    <recommendedName>
        <fullName evidence="5">Zinc finger MYM-type protein 1</fullName>
    </recommendedName>
</protein>
<dbReference type="AlphaFoldDB" id="A0AAW1MVI3"/>
<dbReference type="InterPro" id="IPR012337">
    <property type="entry name" value="RNaseH-like_sf"/>
</dbReference>
<name>A0AAW1MVI3_SAPOF</name>
<dbReference type="Pfam" id="PF05699">
    <property type="entry name" value="Dimer_Tnp_hAT"/>
    <property type="match status" value="1"/>
</dbReference>
<feature type="domain" description="HAT C-terminal dimerisation" evidence="1">
    <location>
        <begin position="455"/>
        <end position="529"/>
    </location>
</feature>
<dbReference type="Pfam" id="PF14291">
    <property type="entry name" value="DUF4371"/>
    <property type="match status" value="1"/>
</dbReference>